<dbReference type="InterPro" id="IPR007967">
    <property type="entry name" value="GSKIP_dom"/>
</dbReference>
<dbReference type="SUPFAM" id="SSF103107">
    <property type="entry name" value="Hypothetical protein c14orf129, hspc210"/>
    <property type="match status" value="1"/>
</dbReference>
<dbReference type="EMBL" id="JAAAHY010000297">
    <property type="protein sequence ID" value="KAF9965002.1"/>
    <property type="molecule type" value="Genomic_DNA"/>
</dbReference>
<evidence type="ECO:0000259" key="2">
    <source>
        <dbReference type="Pfam" id="PF05303"/>
    </source>
</evidence>
<comment type="caution">
    <text evidence="3">The sequence shown here is derived from an EMBL/GenBank/DDBJ whole genome shotgun (WGS) entry which is preliminary data.</text>
</comment>
<dbReference type="OrthoDB" id="5804279at2759"/>
<keyword evidence="4" id="KW-1185">Reference proteome</keyword>
<sequence>MEMIPDLTHYAAGLGPATFPLRARTDETSNSTDDDGLSVIFTVATLESIVVDIVLTGQGFRVLQTTTAVAEDSAAQILPERQQEARSGKLYETIEALLMALSPGFEQFFGDELSRKLGALSSDRFYREECDSGSDDDDRDQDNHEMDNQT</sequence>
<dbReference type="Gene3D" id="3.30.2280.10">
    <property type="entry name" value="Hypothetical protein (hspc210)"/>
    <property type="match status" value="1"/>
</dbReference>
<proteinExistence type="predicted"/>
<feature type="domain" description="GSKIP" evidence="2">
    <location>
        <begin position="30"/>
        <end position="119"/>
    </location>
</feature>
<dbReference type="AlphaFoldDB" id="A0A9P6J8T5"/>
<dbReference type="Proteomes" id="UP000738359">
    <property type="component" value="Unassembled WGS sequence"/>
</dbReference>
<feature type="compositionally biased region" description="Basic and acidic residues" evidence="1">
    <location>
        <begin position="141"/>
        <end position="150"/>
    </location>
</feature>
<dbReference type="InterPro" id="IPR023231">
    <property type="entry name" value="GSKIP_dom_sf"/>
</dbReference>
<organism evidence="3 4">
    <name type="scientific">Mortierella alpina</name>
    <name type="common">Oleaginous fungus</name>
    <name type="synonym">Mortierella renispora</name>
    <dbReference type="NCBI Taxonomy" id="64518"/>
    <lineage>
        <taxon>Eukaryota</taxon>
        <taxon>Fungi</taxon>
        <taxon>Fungi incertae sedis</taxon>
        <taxon>Mucoromycota</taxon>
        <taxon>Mortierellomycotina</taxon>
        <taxon>Mortierellomycetes</taxon>
        <taxon>Mortierellales</taxon>
        <taxon>Mortierellaceae</taxon>
        <taxon>Mortierella</taxon>
    </lineage>
</organism>
<evidence type="ECO:0000313" key="3">
    <source>
        <dbReference type="EMBL" id="KAF9965002.1"/>
    </source>
</evidence>
<feature type="compositionally biased region" description="Acidic residues" evidence="1">
    <location>
        <begin position="131"/>
        <end position="140"/>
    </location>
</feature>
<dbReference type="Pfam" id="PF05303">
    <property type="entry name" value="GSKIP_dom"/>
    <property type="match status" value="1"/>
</dbReference>
<feature type="region of interest" description="Disordered" evidence="1">
    <location>
        <begin position="128"/>
        <end position="150"/>
    </location>
</feature>
<gene>
    <name evidence="3" type="ORF">BGZ70_005556</name>
</gene>
<reference evidence="3" key="1">
    <citation type="journal article" date="2020" name="Fungal Divers.">
        <title>Resolving the Mortierellaceae phylogeny through synthesis of multi-gene phylogenetics and phylogenomics.</title>
        <authorList>
            <person name="Vandepol N."/>
            <person name="Liber J."/>
            <person name="Desiro A."/>
            <person name="Na H."/>
            <person name="Kennedy M."/>
            <person name="Barry K."/>
            <person name="Grigoriev I.V."/>
            <person name="Miller A.N."/>
            <person name="O'Donnell K."/>
            <person name="Stajich J.E."/>
            <person name="Bonito G."/>
        </authorList>
    </citation>
    <scope>NUCLEOTIDE SEQUENCE</scope>
    <source>
        <strain evidence="3">CK1249</strain>
    </source>
</reference>
<name>A0A9P6J8T5_MORAP</name>
<accession>A0A9P6J8T5</accession>
<evidence type="ECO:0000256" key="1">
    <source>
        <dbReference type="SAM" id="MobiDB-lite"/>
    </source>
</evidence>
<protein>
    <recommendedName>
        <fullName evidence="2">GSKIP domain-containing protein</fullName>
    </recommendedName>
</protein>
<evidence type="ECO:0000313" key="4">
    <source>
        <dbReference type="Proteomes" id="UP000738359"/>
    </source>
</evidence>